<comment type="caution">
    <text evidence="1">The sequence shown here is derived from an EMBL/GenBank/DDBJ whole genome shotgun (WGS) entry which is preliminary data.</text>
</comment>
<dbReference type="Pfam" id="PF22295">
    <property type="entry name" value="DUF6967"/>
    <property type="match status" value="1"/>
</dbReference>
<dbReference type="InterPro" id="IPR054240">
    <property type="entry name" value="DUF6967"/>
</dbReference>
<dbReference type="EMBL" id="BART01004252">
    <property type="protein sequence ID" value="GAG68573.1"/>
    <property type="molecule type" value="Genomic_DNA"/>
</dbReference>
<accession>X1A703</accession>
<dbReference type="AlphaFoldDB" id="X1A703"/>
<name>X1A703_9ZZZZ</name>
<organism evidence="1">
    <name type="scientific">marine sediment metagenome</name>
    <dbReference type="NCBI Taxonomy" id="412755"/>
    <lineage>
        <taxon>unclassified sequences</taxon>
        <taxon>metagenomes</taxon>
        <taxon>ecological metagenomes</taxon>
    </lineage>
</organism>
<protein>
    <submittedName>
        <fullName evidence="1">Uncharacterized protein</fullName>
    </submittedName>
</protein>
<proteinExistence type="predicted"/>
<evidence type="ECO:0000313" key="1">
    <source>
        <dbReference type="EMBL" id="GAG68573.1"/>
    </source>
</evidence>
<reference evidence="1" key="1">
    <citation type="journal article" date="2014" name="Front. Microbiol.">
        <title>High frequency of phylogenetically diverse reductive dehalogenase-homologous genes in deep subseafloor sedimentary metagenomes.</title>
        <authorList>
            <person name="Kawai M."/>
            <person name="Futagami T."/>
            <person name="Toyoda A."/>
            <person name="Takaki Y."/>
            <person name="Nishi S."/>
            <person name="Hori S."/>
            <person name="Arai W."/>
            <person name="Tsubouchi T."/>
            <person name="Morono Y."/>
            <person name="Uchiyama I."/>
            <person name="Ito T."/>
            <person name="Fujiyama A."/>
            <person name="Inagaki F."/>
            <person name="Takami H."/>
        </authorList>
    </citation>
    <scope>NUCLEOTIDE SEQUENCE</scope>
    <source>
        <strain evidence="1">Expedition CK06-06</strain>
    </source>
</reference>
<gene>
    <name evidence="1" type="ORF">S01H4_10865</name>
</gene>
<sequence length="68" mass="7787">MIDSKVTRLDHFTAPYGKEVTLENVAYENGVRVLRIHIREGNRFTVMDVDESTASLWSAAMTDWVSQK</sequence>